<dbReference type="Pfam" id="PF02518">
    <property type="entry name" value="HATPase_c"/>
    <property type="match status" value="1"/>
</dbReference>
<dbReference type="InterPro" id="IPR003660">
    <property type="entry name" value="HAMP_dom"/>
</dbReference>
<keyword evidence="8" id="KW-0067">ATP-binding</keyword>
<evidence type="ECO:0000256" key="4">
    <source>
        <dbReference type="ARBA" id="ARBA00022679"/>
    </source>
</evidence>
<keyword evidence="6" id="KW-0547">Nucleotide-binding</keyword>
<keyword evidence="4" id="KW-0808">Transferase</keyword>
<reference evidence="14 15" key="1">
    <citation type="submission" date="2016-11" db="EMBL/GenBank/DDBJ databases">
        <authorList>
            <person name="Jaros S."/>
            <person name="Januszkiewicz K."/>
            <person name="Wedrychowicz H."/>
        </authorList>
    </citation>
    <scope>NUCLEOTIDE SEQUENCE [LARGE SCALE GENOMIC DNA]</scope>
    <source>
        <strain evidence="14 15">DSM 17459</strain>
    </source>
</reference>
<protein>
    <submittedName>
        <fullName evidence="14">Sensor histidine kinase YesM</fullName>
    </submittedName>
</protein>
<dbReference type="GO" id="GO:0005524">
    <property type="term" value="F:ATP binding"/>
    <property type="evidence" value="ECO:0007669"/>
    <property type="project" value="UniProtKB-KW"/>
</dbReference>
<dbReference type="InterPro" id="IPR050640">
    <property type="entry name" value="Bact_2-comp_sensor_kinase"/>
</dbReference>
<evidence type="ECO:0000256" key="7">
    <source>
        <dbReference type="ARBA" id="ARBA00022777"/>
    </source>
</evidence>
<evidence type="ECO:0000256" key="12">
    <source>
        <dbReference type="SAM" id="Phobius"/>
    </source>
</evidence>
<gene>
    <name evidence="14" type="ORF">SAMN02745158_02154</name>
</gene>
<comment type="subcellular location">
    <subcellularLocation>
        <location evidence="1">Cell membrane</location>
        <topology evidence="1">Multi-pass membrane protein</topology>
    </subcellularLocation>
</comment>
<evidence type="ECO:0000313" key="14">
    <source>
        <dbReference type="EMBL" id="SHE98647.1"/>
    </source>
</evidence>
<dbReference type="InterPro" id="IPR036890">
    <property type="entry name" value="HATPase_C_sf"/>
</dbReference>
<dbReference type="Proteomes" id="UP000184245">
    <property type="component" value="Unassembled WGS sequence"/>
</dbReference>
<evidence type="ECO:0000259" key="13">
    <source>
        <dbReference type="PROSITE" id="PS50885"/>
    </source>
</evidence>
<dbReference type="OrthoDB" id="9809348at2"/>
<dbReference type="PANTHER" id="PTHR34220:SF11">
    <property type="entry name" value="SENSOR PROTEIN KINASE HPTS"/>
    <property type="match status" value="1"/>
</dbReference>
<evidence type="ECO:0000256" key="9">
    <source>
        <dbReference type="ARBA" id="ARBA00022989"/>
    </source>
</evidence>
<evidence type="ECO:0000313" key="15">
    <source>
        <dbReference type="Proteomes" id="UP000184245"/>
    </source>
</evidence>
<keyword evidence="2" id="KW-1003">Cell membrane</keyword>
<keyword evidence="15" id="KW-1185">Reference proteome</keyword>
<dbReference type="STRING" id="1122155.SAMN02745158_02154"/>
<accession>A0A1M4XYL4</accession>
<evidence type="ECO:0000256" key="1">
    <source>
        <dbReference type="ARBA" id="ARBA00004651"/>
    </source>
</evidence>
<evidence type="ECO:0000256" key="8">
    <source>
        <dbReference type="ARBA" id="ARBA00022840"/>
    </source>
</evidence>
<feature type="domain" description="HAMP" evidence="13">
    <location>
        <begin position="294"/>
        <end position="348"/>
    </location>
</feature>
<dbReference type="SUPFAM" id="SSF55874">
    <property type="entry name" value="ATPase domain of HSP90 chaperone/DNA topoisomerase II/histidine kinase"/>
    <property type="match status" value="1"/>
</dbReference>
<dbReference type="InterPro" id="IPR010559">
    <property type="entry name" value="Sig_transdc_His_kin_internal"/>
</dbReference>
<dbReference type="GO" id="GO:0000155">
    <property type="term" value="F:phosphorelay sensor kinase activity"/>
    <property type="evidence" value="ECO:0007669"/>
    <property type="project" value="InterPro"/>
</dbReference>
<dbReference type="Gene3D" id="6.10.340.10">
    <property type="match status" value="1"/>
</dbReference>
<feature type="transmembrane region" description="Helical" evidence="12">
    <location>
        <begin position="12"/>
        <end position="30"/>
    </location>
</feature>
<dbReference type="Gene3D" id="3.30.565.10">
    <property type="entry name" value="Histidine kinase-like ATPase, C-terminal domain"/>
    <property type="match status" value="1"/>
</dbReference>
<dbReference type="GO" id="GO:0005886">
    <property type="term" value="C:plasma membrane"/>
    <property type="evidence" value="ECO:0007669"/>
    <property type="project" value="UniProtKB-SubCell"/>
</dbReference>
<evidence type="ECO:0000256" key="6">
    <source>
        <dbReference type="ARBA" id="ARBA00022741"/>
    </source>
</evidence>
<keyword evidence="3" id="KW-0597">Phosphoprotein</keyword>
<evidence type="ECO:0000256" key="10">
    <source>
        <dbReference type="ARBA" id="ARBA00023012"/>
    </source>
</evidence>
<organism evidence="14 15">
    <name type="scientific">Lactonifactor longoviformis DSM 17459</name>
    <dbReference type="NCBI Taxonomy" id="1122155"/>
    <lineage>
        <taxon>Bacteria</taxon>
        <taxon>Bacillati</taxon>
        <taxon>Bacillota</taxon>
        <taxon>Clostridia</taxon>
        <taxon>Eubacteriales</taxon>
        <taxon>Clostridiaceae</taxon>
        <taxon>Lactonifactor</taxon>
    </lineage>
</organism>
<name>A0A1M4XYL4_9CLOT</name>
<dbReference type="PROSITE" id="PS50885">
    <property type="entry name" value="HAMP"/>
    <property type="match status" value="1"/>
</dbReference>
<keyword evidence="9 12" id="KW-1133">Transmembrane helix</keyword>
<sequence>MKEKRKNLRQKLIPAFIAAACIPIAIFALISQTRLRHSTMENLDMRAKADLQKADQSLNMTLDKYETLLYDITTDEDFLNLALTAESEHDVMEADAYALRREFSHICNRNEGAEGIQLVLKDGRRIFYDRLSSSSVNSTWITDIQAPDAEGLLSYFADREQPRNTGQKQMFHIARRIVDYWDIHKELGYVILSISMDTLASAMETGSESEIYIAEDGIIIEGGAEDARGQKTAFLEKKGSSIQTIENKRSGWTILLCQPMKPYQRAIGEQFIFWVLVAAAMLLVLVILLYRVTRPVMASVNGIVDAMDNLEKEKFCLSLPVNENDSSELQRISEGFNEMAERTRLSVEKVKASAIEQKNAEISALEAQIDPHFLYNILDTINWKAIENEQYEISSMLVALAGILRYAINDAGELTTVGAECAWLEKYILLHQAKLGEEIELEFQAEEALMPCQIHKMLMQPFVENAVKYGFRGSKEPHKLEIRMERAGEQLHIRIRNNGNPIQPEILEELNAGTERKNHLGISNVRKRLKLYYGQAAAVYFESAQNTGTAVHLFVPLQGGNEDADRSN</sequence>
<feature type="transmembrane region" description="Helical" evidence="12">
    <location>
        <begin position="271"/>
        <end position="290"/>
    </location>
</feature>
<dbReference type="InterPro" id="IPR003594">
    <property type="entry name" value="HATPase_dom"/>
</dbReference>
<evidence type="ECO:0000256" key="11">
    <source>
        <dbReference type="ARBA" id="ARBA00023136"/>
    </source>
</evidence>
<evidence type="ECO:0000256" key="2">
    <source>
        <dbReference type="ARBA" id="ARBA00022475"/>
    </source>
</evidence>
<dbReference type="AlphaFoldDB" id="A0A1M4XYL4"/>
<dbReference type="EMBL" id="FQVI01000010">
    <property type="protein sequence ID" value="SHE98647.1"/>
    <property type="molecule type" value="Genomic_DNA"/>
</dbReference>
<proteinExistence type="predicted"/>
<dbReference type="RefSeq" id="WP_072851526.1">
    <property type="nucleotide sequence ID" value="NZ_FQVI01000010.1"/>
</dbReference>
<keyword evidence="5 12" id="KW-0812">Transmembrane</keyword>
<keyword evidence="7 14" id="KW-0418">Kinase</keyword>
<evidence type="ECO:0000256" key="5">
    <source>
        <dbReference type="ARBA" id="ARBA00022692"/>
    </source>
</evidence>
<keyword evidence="11 12" id="KW-0472">Membrane</keyword>
<keyword evidence="10" id="KW-0902">Two-component regulatory system</keyword>
<evidence type="ECO:0000256" key="3">
    <source>
        <dbReference type="ARBA" id="ARBA00022553"/>
    </source>
</evidence>
<dbReference type="PANTHER" id="PTHR34220">
    <property type="entry name" value="SENSOR HISTIDINE KINASE YPDA"/>
    <property type="match status" value="1"/>
</dbReference>
<dbReference type="Pfam" id="PF06580">
    <property type="entry name" value="His_kinase"/>
    <property type="match status" value="1"/>
</dbReference>